<reference evidence="2 3" key="1">
    <citation type="submission" date="2016-10" db="EMBL/GenBank/DDBJ databases">
        <authorList>
            <person name="de Groot N.N."/>
        </authorList>
    </citation>
    <scope>NUCLEOTIDE SEQUENCE [LARGE SCALE GENOMIC DNA]</scope>
    <source>
        <strain evidence="2 3">Nm24</strain>
    </source>
</reference>
<evidence type="ECO:0000313" key="2">
    <source>
        <dbReference type="EMBL" id="SFU31985.1"/>
    </source>
</evidence>
<dbReference type="PANTHER" id="PTHR37292">
    <property type="entry name" value="VNG6097C"/>
    <property type="match status" value="1"/>
</dbReference>
<proteinExistence type="predicted"/>
<dbReference type="OrthoDB" id="9798761at2"/>
<feature type="domain" description="GmrSD restriction endonucleases N-terminal" evidence="1">
    <location>
        <begin position="56"/>
        <end position="150"/>
    </location>
</feature>
<organism evidence="2 3">
    <name type="scientific">Nitrosomonas eutropha</name>
    <dbReference type="NCBI Taxonomy" id="916"/>
    <lineage>
        <taxon>Bacteria</taxon>
        <taxon>Pseudomonadati</taxon>
        <taxon>Pseudomonadota</taxon>
        <taxon>Betaproteobacteria</taxon>
        <taxon>Nitrosomonadales</taxon>
        <taxon>Nitrosomonadaceae</taxon>
        <taxon>Nitrosomonas</taxon>
    </lineage>
</organism>
<protein>
    <recommendedName>
        <fullName evidence="1">GmrSD restriction endonucleases N-terminal domain-containing protein</fullName>
    </recommendedName>
</protein>
<accession>A0A1I7F762</accession>
<evidence type="ECO:0000313" key="3">
    <source>
        <dbReference type="Proteomes" id="UP000183926"/>
    </source>
</evidence>
<dbReference type="PANTHER" id="PTHR37292:SF2">
    <property type="entry name" value="DUF262 DOMAIN-CONTAINING PROTEIN"/>
    <property type="match status" value="1"/>
</dbReference>
<name>A0A1I7F762_9PROT</name>
<dbReference type="Proteomes" id="UP000183926">
    <property type="component" value="Unassembled WGS sequence"/>
</dbReference>
<sequence>MHTTTELRSIIHGRFPDSRIHRAINEPVPLSLMDIAYWQLSAVRKLSLKQQPKILAALPSLQRGAVWKPNQIELLWDSILRGFPIGSLVVCEKLTNQASRGIGVNQDSDEFTPTHHLLDGQQRASAIGLGFLDPYPDPGNSDKDVEVDTLLWLDIAPDSGLFPRNSTRNYLLRVTTKAHPWGFNVDELRETKRLSAEQAKQSLEAFNCNKSVKNGERPHPIQGWPYVANAPVPLAWLLIEAQSILEESGTLITPEKSVELWRKVKERCRKFIEGRNPLPSEQLDPRNRPLLVHWAYRVQEILETWLEQPQAPQLLALAEALARAVSTQLMALLVPVEALTQPSRNEEGQSSGNNKPATTDRIANVEHLFQRLNAGGTELRGNDLAYSMIKAYWPGIEKTIQNIETRPPETQVALLGAQLALATDDDKLPPPLNVTTLRTLARIDDGQQPSDDSKKMRQGELDRIKTMFALKGQVSSEAPIKLALQRLDKWFLYDDVNRDQRWGLPPVLRSRMAEQAPEVFLFLLRLTHHTTQEPEPDVRRKLLGLSTALHWFSQDRQRAVRWLWETSPAEWCDGSAFFKNQKPLLTQLHELSDDQRHKTMANILTPEQLSDYISIDTFNEDSIGKWRWWDTLVTDQAKKEGKTADERQAKYGGLIKILKDYNYRNNNGLLLMYAQREQMASCFPNYDSSHIGYWDAHNVPWDFDHILPQSAFADMRTENDLMEVCKQWGNTIANLHIYPFEKNRSRQDEKANKSLPRDESTRMLLNPFELDTFSLETKDIRFNKDKPQNSEAPRKVYEFVLAARTRLLRIYGEWYDNLLIGHLLQSDNQSTISQTNIAAND</sequence>
<dbReference type="AlphaFoldDB" id="A0A1I7F762"/>
<dbReference type="Pfam" id="PF03235">
    <property type="entry name" value="GmrSD_N"/>
    <property type="match status" value="1"/>
</dbReference>
<evidence type="ECO:0000259" key="1">
    <source>
        <dbReference type="Pfam" id="PF03235"/>
    </source>
</evidence>
<gene>
    <name evidence="2" type="ORF">SAMN05216339_101326</name>
</gene>
<dbReference type="EMBL" id="FPBL01000001">
    <property type="protein sequence ID" value="SFU31985.1"/>
    <property type="molecule type" value="Genomic_DNA"/>
</dbReference>
<dbReference type="InterPro" id="IPR004919">
    <property type="entry name" value="GmrSD_N"/>
</dbReference>